<proteinExistence type="predicted"/>
<name>A0A8S0T978_OLEEU</name>
<dbReference type="EMBL" id="CACTIH010005706">
    <property type="protein sequence ID" value="CAA3000699.1"/>
    <property type="molecule type" value="Genomic_DNA"/>
</dbReference>
<dbReference type="OrthoDB" id="1931260at2759"/>
<dbReference type="Proteomes" id="UP000594638">
    <property type="component" value="Unassembled WGS sequence"/>
</dbReference>
<comment type="caution">
    <text evidence="2">The sequence shown here is derived from an EMBL/GenBank/DDBJ whole genome shotgun (WGS) entry which is preliminary data.</text>
</comment>
<organism evidence="2 3">
    <name type="scientific">Olea europaea subsp. europaea</name>
    <dbReference type="NCBI Taxonomy" id="158383"/>
    <lineage>
        <taxon>Eukaryota</taxon>
        <taxon>Viridiplantae</taxon>
        <taxon>Streptophyta</taxon>
        <taxon>Embryophyta</taxon>
        <taxon>Tracheophyta</taxon>
        <taxon>Spermatophyta</taxon>
        <taxon>Magnoliopsida</taxon>
        <taxon>eudicotyledons</taxon>
        <taxon>Gunneridae</taxon>
        <taxon>Pentapetalae</taxon>
        <taxon>asterids</taxon>
        <taxon>lamiids</taxon>
        <taxon>Lamiales</taxon>
        <taxon>Oleaceae</taxon>
        <taxon>Oleeae</taxon>
        <taxon>Olea</taxon>
    </lineage>
</organism>
<feature type="region of interest" description="Disordered" evidence="1">
    <location>
        <begin position="483"/>
        <end position="528"/>
    </location>
</feature>
<dbReference type="Gramene" id="OE9A002160T2">
    <property type="protein sequence ID" value="OE9A002160C2"/>
    <property type="gene ID" value="OE9A002160"/>
</dbReference>
<evidence type="ECO:0000256" key="1">
    <source>
        <dbReference type="SAM" id="MobiDB-lite"/>
    </source>
</evidence>
<gene>
    <name evidence="2" type="ORF">OLEA9_A002160</name>
</gene>
<accession>A0A8S0T978</accession>
<reference evidence="2 3" key="1">
    <citation type="submission" date="2019-12" db="EMBL/GenBank/DDBJ databases">
        <authorList>
            <person name="Alioto T."/>
            <person name="Alioto T."/>
            <person name="Gomez Garrido J."/>
        </authorList>
    </citation>
    <scope>NUCLEOTIDE SEQUENCE [LARGE SCALE GENOMIC DNA]</scope>
</reference>
<dbReference type="PANTHER" id="PTHR33737">
    <property type="entry name" value="OS05G0121800 PROTEIN"/>
    <property type="match status" value="1"/>
</dbReference>
<evidence type="ECO:0000313" key="3">
    <source>
        <dbReference type="Proteomes" id="UP000594638"/>
    </source>
</evidence>
<feature type="compositionally biased region" description="Low complexity" evidence="1">
    <location>
        <begin position="483"/>
        <end position="524"/>
    </location>
</feature>
<dbReference type="GO" id="GO:0008017">
    <property type="term" value="F:microtubule binding"/>
    <property type="evidence" value="ECO:0007669"/>
    <property type="project" value="InterPro"/>
</dbReference>
<dbReference type="AlphaFoldDB" id="A0A8S0T978"/>
<sequence length="836" mass="89417">MEEFNDVDQQANALSLIDLDYQFSENETEATTLQLSEAMGAQKEVFITINGDGNDQLPELWTEPESSQRNGRCNLRESLAWDSAFFTSSGVLEPEELSSMLKGAGKAGKHLLPGIEEDIRRSTESISTLESDSLTLGSLEDDLFSDIRASIQRSSRRALSMTNSSSNVIPVVIDNQAISCVLDPEELSSMLKEAGKAGKHLLPGIEEDIRRSSESISTLESDSMTLEILEDDLFSDIRASIQRSSRRAFTMTNSSCNVIPVVIDNQAISCLRKDDQASENQLNPKPAVKKRIGMQAIRISKCQSKQNIGLQGSGKAVEKDSGHFQVTQSSSSLPKPRKAINRVIPTSTAAAKRSSLSSGVKTENEGTHLSTVATKGTQASKVPVLSGTKKVLLKPALSSKFSSLSSSTTSKMQSTRSTSSNSTVLPETTAKSTLMIARRNPIKSRTLNSASSGSIPKNLSKAKVKNDRSSSALSAYLVSAMTSNMSPTSSSDELSSASSSSSSSSSSTINRRSNNSRNSLDTSSGQSVGGDIVSLDLKNQYTNGIANGHKSRGTASPGNITRKSSTQASKAGTLSSQPPPKVSGLRMPSPKIGFFDGVTSSVSQSGIPTMLPEKGGVMCSSNRSSNIKPRLRKLPTARMVTALANTNSYIQKATPPISSEEKSYTRATVSTSLVDVEYGKSSVEVEGNTSRESCSNMQEVIGDDVKLDIDKGSRARTDENIGVLTDETVLNMHGNIGTENFEIVTSVDQKVDENVIDGQNHAKKSHPICRADRKESGHIGDQVDGVCEYKMDGNSNIHGQMDEIISEMSDCVSETSSAITSESAGGRAPFAVKNFL</sequence>
<feature type="region of interest" description="Disordered" evidence="1">
    <location>
        <begin position="402"/>
        <end position="466"/>
    </location>
</feature>
<feature type="compositionally biased region" description="Polar residues" evidence="1">
    <location>
        <begin position="443"/>
        <end position="457"/>
    </location>
</feature>
<dbReference type="InterPro" id="IPR045882">
    <property type="entry name" value="GPT1/2"/>
</dbReference>
<dbReference type="PANTHER" id="PTHR33737:SF2">
    <property type="entry name" value="OS12G0102700 PROTEIN"/>
    <property type="match status" value="1"/>
</dbReference>
<feature type="region of interest" description="Disordered" evidence="1">
    <location>
        <begin position="543"/>
        <end position="587"/>
    </location>
</feature>
<feature type="region of interest" description="Disordered" evidence="1">
    <location>
        <begin position="348"/>
        <end position="369"/>
    </location>
</feature>
<feature type="compositionally biased region" description="Polar residues" evidence="1">
    <location>
        <begin position="553"/>
        <end position="576"/>
    </location>
</feature>
<protein>
    <submittedName>
        <fullName evidence="2">Uncharacterized protein</fullName>
    </submittedName>
</protein>
<evidence type="ECO:0000313" key="2">
    <source>
        <dbReference type="EMBL" id="CAA3000699.1"/>
    </source>
</evidence>
<keyword evidence="3" id="KW-1185">Reference proteome</keyword>
<feature type="compositionally biased region" description="Low complexity" evidence="1">
    <location>
        <begin position="402"/>
        <end position="425"/>
    </location>
</feature>